<comment type="caution">
    <text evidence="1">The sequence shown here is derived from an EMBL/GenBank/DDBJ whole genome shotgun (WGS) entry which is preliminary data.</text>
</comment>
<evidence type="ECO:0000313" key="1">
    <source>
        <dbReference type="EMBL" id="MDI6452809.1"/>
    </source>
</evidence>
<proteinExistence type="predicted"/>
<reference evidence="1" key="1">
    <citation type="submission" date="2023-05" db="EMBL/GenBank/DDBJ databases">
        <title>Mariniplasma microaerophilum sp. nov., a novel anaerobic mollicute isolated from terrestrial mud volcano, Taman Peninsula, Russia.</title>
        <authorList>
            <person name="Khomyakova M.A."/>
            <person name="Merkel A.Y."/>
            <person name="Slobodkin A.I."/>
        </authorList>
    </citation>
    <scope>NUCLEOTIDE SEQUENCE</scope>
    <source>
        <strain evidence="1">M4Ah</strain>
    </source>
</reference>
<keyword evidence="2" id="KW-1185">Reference proteome</keyword>
<gene>
    <name evidence="1" type="ORF">QJ521_04465</name>
</gene>
<sequence length="796" mass="89879">MRIRIGIIFILIVLSMTILMGCTQNQNVNLLLNEKNDQVQIGIGGQYYFEFNKDQDNWSFSGVFAGRNNELLFDSMDGSFYRFSPLQFNQENPNTSFDDLIEEINVIQNEDDIKQIEVKNSQVTMVLTVDKNSHFIERSFTLNNQNDNYLADFQLSFALRTNANLIEREYGAIATKDPGIAFADVPYAFPAIYTKLFSADYEYNVINVVDYINSDSVFGKMRKRKVQDQFELGVTSKSGDFKQGTYQFTDYWSIDQEDSSYYELIGKAASKYLDINPIPVDDIAALSNLVAPSFDLIVEGLYKNLTDPRTGVKTHHGAMKPYGYMEDFGAGWAESFVLLDTTKGMLRYALTENDSEKIAYVTSLITHLTTNHGDGESWIAPYTGNDAKSDEYFLHHTYANRVFGNNSSGEETGSRVGISGWKYYDMLANLADLAAITEDEGVTEGFLKLMPFLNTLKLDNYVQPVAWYYDTRLPASGHDDGGSAGNASTWAYIHLMASTLSEDRGSYYQSEGLNSLDYANSMDYFNMTAMRVAVKPVVLGWNVRANLLAYDLTEEQKYLDQAKITAQGLLSFYYINSNPSTYFASLGFGYADLRERWEAYLEMAQSIWLIAPVMEHMKDFTPLLDLFYSASKTYLYAFPINGNPYGNYQRVPGYDALDGYYIPFEFATGVLVDNPGNEGGSQSAYRQVKEIYGSGEVFLNYLMFEANGRAVNPKLLMLNLTGAYNSFDRNEHSFVFYNPSSDSQSSVVIFDFMEDGNYEITLNGVSIGTFTFEALNRGIVLNINARESIIIDVKKV</sequence>
<accession>A0AAW6UA59</accession>
<name>A0AAW6UA59_9MOLU</name>
<dbReference type="RefSeq" id="WP_282839234.1">
    <property type="nucleotide sequence ID" value="NZ_JASCXW010000011.1"/>
</dbReference>
<dbReference type="AlphaFoldDB" id="A0AAW6UA59"/>
<dbReference type="EMBL" id="JASCXW010000011">
    <property type="protein sequence ID" value="MDI6452809.1"/>
    <property type="molecule type" value="Genomic_DNA"/>
</dbReference>
<protein>
    <submittedName>
        <fullName evidence="1">Uncharacterized protein</fullName>
    </submittedName>
</protein>
<evidence type="ECO:0000313" key="2">
    <source>
        <dbReference type="Proteomes" id="UP001431532"/>
    </source>
</evidence>
<dbReference type="Proteomes" id="UP001431532">
    <property type="component" value="Unassembled WGS sequence"/>
</dbReference>
<dbReference type="PROSITE" id="PS51257">
    <property type="entry name" value="PROKAR_LIPOPROTEIN"/>
    <property type="match status" value="1"/>
</dbReference>
<organism evidence="1 2">
    <name type="scientific">Peloplasma aerotolerans</name>
    <dbReference type="NCBI Taxonomy" id="3044389"/>
    <lineage>
        <taxon>Bacteria</taxon>
        <taxon>Bacillati</taxon>
        <taxon>Mycoplasmatota</taxon>
        <taxon>Mollicutes</taxon>
        <taxon>Acholeplasmatales</taxon>
        <taxon>Acholeplasmataceae</taxon>
        <taxon>Peloplasma</taxon>
    </lineage>
</organism>